<evidence type="ECO:0000256" key="2">
    <source>
        <dbReference type="ARBA" id="ARBA00022552"/>
    </source>
</evidence>
<organism evidence="9">
    <name type="scientific">Anisakis simplex</name>
    <name type="common">Herring worm</name>
    <dbReference type="NCBI Taxonomy" id="6269"/>
    <lineage>
        <taxon>Eukaryota</taxon>
        <taxon>Metazoa</taxon>
        <taxon>Ecdysozoa</taxon>
        <taxon>Nematoda</taxon>
        <taxon>Chromadorea</taxon>
        <taxon>Rhabditida</taxon>
        <taxon>Spirurina</taxon>
        <taxon>Ascaridomorpha</taxon>
        <taxon>Ascaridoidea</taxon>
        <taxon>Anisakidae</taxon>
        <taxon>Anisakis</taxon>
        <taxon>Anisakis simplex complex</taxon>
    </lineage>
</organism>
<dbReference type="InterPro" id="IPR022966">
    <property type="entry name" value="RNase_II/R_CS"/>
</dbReference>
<evidence type="ECO:0000313" key="8">
    <source>
        <dbReference type="Proteomes" id="UP000267096"/>
    </source>
</evidence>
<reference evidence="9" key="1">
    <citation type="submission" date="2017-02" db="UniProtKB">
        <authorList>
            <consortium name="WormBaseParasite"/>
        </authorList>
    </citation>
    <scope>IDENTIFICATION</scope>
</reference>
<dbReference type="InterPro" id="IPR012340">
    <property type="entry name" value="NA-bd_OB-fold"/>
</dbReference>
<dbReference type="GO" id="GO:0003723">
    <property type="term" value="F:RNA binding"/>
    <property type="evidence" value="ECO:0007669"/>
    <property type="project" value="InterPro"/>
</dbReference>
<keyword evidence="3" id="KW-0271">Exosome</keyword>
<feature type="domain" description="RNB" evidence="5">
    <location>
        <begin position="2"/>
        <end position="34"/>
    </location>
</feature>
<comment type="subcellular location">
    <subcellularLocation>
        <location evidence="1">Nucleus</location>
    </subcellularLocation>
</comment>
<evidence type="ECO:0000259" key="5">
    <source>
        <dbReference type="Pfam" id="PF00773"/>
    </source>
</evidence>
<dbReference type="GO" id="GO:0016075">
    <property type="term" value="P:rRNA catabolic process"/>
    <property type="evidence" value="ECO:0007669"/>
    <property type="project" value="TreeGrafter"/>
</dbReference>
<dbReference type="GO" id="GO:0000175">
    <property type="term" value="F:3'-5'-RNA exonuclease activity"/>
    <property type="evidence" value="ECO:0007669"/>
    <property type="project" value="TreeGrafter"/>
</dbReference>
<evidence type="ECO:0000313" key="9">
    <source>
        <dbReference type="WBParaSite" id="ASIM_0000408701-mRNA-1"/>
    </source>
</evidence>
<keyword evidence="4" id="KW-0539">Nucleus</keyword>
<dbReference type="InterPro" id="IPR033770">
    <property type="entry name" value="RRP44_S1"/>
</dbReference>
<dbReference type="Pfam" id="PF00773">
    <property type="entry name" value="RNB"/>
    <property type="match status" value="1"/>
</dbReference>
<dbReference type="EMBL" id="UYRR01006432">
    <property type="protein sequence ID" value="VDK22601.1"/>
    <property type="molecule type" value="Genomic_DNA"/>
</dbReference>
<dbReference type="InterPro" id="IPR001900">
    <property type="entry name" value="RNase_II/R"/>
</dbReference>
<dbReference type="GO" id="GO:0000176">
    <property type="term" value="C:nuclear exosome (RNase complex)"/>
    <property type="evidence" value="ECO:0007669"/>
    <property type="project" value="TreeGrafter"/>
</dbReference>
<keyword evidence="2" id="KW-0698">rRNA processing</keyword>
<keyword evidence="8" id="KW-1185">Reference proteome</keyword>
<dbReference type="AlphaFoldDB" id="A0A0M3J926"/>
<evidence type="ECO:0000313" key="7">
    <source>
        <dbReference type="EMBL" id="VDK22601.1"/>
    </source>
</evidence>
<gene>
    <name evidence="7" type="ORF">ASIM_LOCUS3909</name>
</gene>
<dbReference type="GO" id="GO:0004519">
    <property type="term" value="F:endonuclease activity"/>
    <property type="evidence" value="ECO:0007669"/>
    <property type="project" value="TreeGrafter"/>
</dbReference>
<dbReference type="PROSITE" id="PS01175">
    <property type="entry name" value="RIBONUCLEASE_II"/>
    <property type="match status" value="1"/>
</dbReference>
<dbReference type="InterPro" id="IPR050180">
    <property type="entry name" value="RNR_Ribonuclease"/>
</dbReference>
<feature type="domain" description="Exosome complex exonuclease RRP44 S1" evidence="6">
    <location>
        <begin position="89"/>
        <end position="151"/>
    </location>
</feature>
<dbReference type="GO" id="GO:0071031">
    <property type="term" value="P:nuclear mRNA surveillance of mRNA 3'-end processing"/>
    <property type="evidence" value="ECO:0007669"/>
    <property type="project" value="TreeGrafter"/>
</dbReference>
<sequence length="181" mass="20661">MEQYIHFGLAAPIYTHFTSPIRRYADVMVHRLLAVSIGADSSYPNMLNGDLVQKISLNLNYRHKQAQYASRASILLNTLLYFKGRAEIHDGFIMGIRKNGIQVFVPKYGLESVVVFPEGSDYEITDEYFKANNTRVDLFARVTVEISLNESNLQHIRLQMKLVKPKIDGFSVDYILSAPEE</sequence>
<dbReference type="SUPFAM" id="SSF50249">
    <property type="entry name" value="Nucleic acid-binding proteins"/>
    <property type="match status" value="2"/>
</dbReference>
<dbReference type="GO" id="GO:0006364">
    <property type="term" value="P:rRNA processing"/>
    <property type="evidence" value="ECO:0007669"/>
    <property type="project" value="UniProtKB-KW"/>
</dbReference>
<dbReference type="PANTHER" id="PTHR23355">
    <property type="entry name" value="RIBONUCLEASE"/>
    <property type="match status" value="1"/>
</dbReference>
<proteinExistence type="predicted"/>
<evidence type="ECO:0000256" key="4">
    <source>
        <dbReference type="ARBA" id="ARBA00023242"/>
    </source>
</evidence>
<dbReference type="Gene3D" id="2.40.50.140">
    <property type="entry name" value="Nucleic acid-binding proteins"/>
    <property type="match status" value="1"/>
</dbReference>
<evidence type="ECO:0000256" key="3">
    <source>
        <dbReference type="ARBA" id="ARBA00022835"/>
    </source>
</evidence>
<reference evidence="7 8" key="2">
    <citation type="submission" date="2018-11" db="EMBL/GenBank/DDBJ databases">
        <authorList>
            <consortium name="Pathogen Informatics"/>
        </authorList>
    </citation>
    <scope>NUCLEOTIDE SEQUENCE [LARGE SCALE GENOMIC DNA]</scope>
</reference>
<protein>
    <submittedName>
        <fullName evidence="9">Exosome complex exonuclease RRP44 (inferred by orthology to a human protein)</fullName>
    </submittedName>
</protein>
<accession>A0A0M3J926</accession>
<dbReference type="PANTHER" id="PTHR23355:SF35">
    <property type="entry name" value="EXOSOME COMPLEX EXONUCLEASE RRP44"/>
    <property type="match status" value="1"/>
</dbReference>
<evidence type="ECO:0000256" key="1">
    <source>
        <dbReference type="ARBA" id="ARBA00004123"/>
    </source>
</evidence>
<dbReference type="Pfam" id="PF17215">
    <property type="entry name" value="Rrp44_S1"/>
    <property type="match status" value="1"/>
</dbReference>
<dbReference type="WBParaSite" id="ASIM_0000408701-mRNA-1">
    <property type="protein sequence ID" value="ASIM_0000408701-mRNA-1"/>
    <property type="gene ID" value="ASIM_0000408701"/>
</dbReference>
<dbReference type="GO" id="GO:0000177">
    <property type="term" value="C:cytoplasmic exosome (RNase complex)"/>
    <property type="evidence" value="ECO:0007669"/>
    <property type="project" value="TreeGrafter"/>
</dbReference>
<name>A0A0M3J926_ANISI</name>
<dbReference type="OrthoDB" id="372421at2759"/>
<dbReference type="Proteomes" id="UP000267096">
    <property type="component" value="Unassembled WGS sequence"/>
</dbReference>
<evidence type="ECO:0000259" key="6">
    <source>
        <dbReference type="Pfam" id="PF17215"/>
    </source>
</evidence>